<dbReference type="AlphaFoldDB" id="A0A3B1B552"/>
<accession>A0A3B1B552</accession>
<gene>
    <name evidence="1" type="ORF">MNBD_GAMMA20-848</name>
</gene>
<evidence type="ECO:0000313" key="1">
    <source>
        <dbReference type="EMBL" id="VAX01405.1"/>
    </source>
</evidence>
<dbReference type="EMBL" id="UOFU01000228">
    <property type="protein sequence ID" value="VAX01405.1"/>
    <property type="molecule type" value="Genomic_DNA"/>
</dbReference>
<protein>
    <submittedName>
        <fullName evidence="1">Uncharacterized protein</fullName>
    </submittedName>
</protein>
<reference evidence="1" key="1">
    <citation type="submission" date="2018-06" db="EMBL/GenBank/DDBJ databases">
        <authorList>
            <person name="Zhirakovskaya E."/>
        </authorList>
    </citation>
    <scope>NUCLEOTIDE SEQUENCE</scope>
</reference>
<name>A0A3B1B552_9ZZZZ</name>
<organism evidence="1">
    <name type="scientific">hydrothermal vent metagenome</name>
    <dbReference type="NCBI Taxonomy" id="652676"/>
    <lineage>
        <taxon>unclassified sequences</taxon>
        <taxon>metagenomes</taxon>
        <taxon>ecological metagenomes</taxon>
    </lineage>
</organism>
<proteinExistence type="predicted"/>
<sequence>MVIKCNEFLIHGEVVVKETGRALAGLTVEALDDDLFFDDRLGSTVTDKDGKFEIRYDRSDFIDLFLDPKPDVFLRVLGTSGKQLLTTKDHVRYDAGGTEYFRIEIPKNQLEEEPNDMERSKYEITGKVDPKQLKDIPKKAQLTAYAIRDRKLLGSGPVKKNGKFTIKYEYDTSLEGKKKLPLGVQITFAPKMPGDSIVNEKFKRAFLPAKDFSKKQNTYFIEASDKIVRAAFDDYFIIDWFARTCVTRSPCIQTLSCSSIEDGLCYDEKDVENAWVKIYEIRTPSIFLMGTTPTETSALVAEGSTDSSGRFRAEWTRCRYRFFFPFYFVKGYRIEVGQIIDGGYNQVFMDPSDVLRDLTDDICEEVYIDRADLEEPVDAEGELTGRVFKLTRIGNIPVGYIEQNNSSAFYGYADSSDASDSATLKVKDCAIGRTIKLFANIGSGLLAGANKVGHFRLKYSYTVGGTTTEDYFKMPFRNLRDATAAEKPLTGPYVTEDLGPIAGPDSLRNVYVYPNPYDLTVDKQWVYKGLVAVIDTRQLPLESGLVTITIEPLKNDMSTYPSGFITSPGDLSFTIMVDNTLPTVNMGDIAGPYGTAVACAMLDLDLHNTYTACDGNTRKQLTGMISVPYNVSDPNQHLWRLSVFAEYGDVCDRNIAMQTVSYTDTTVVPLSSRPDWGGGSFTATSQGKTHTTDVRNNPIPGSLLNKWDQCAYQFTVRVHKRVSNGEHGYSRWDFSKHITVKDKKI</sequence>